<proteinExistence type="predicted"/>
<dbReference type="RefSeq" id="WP_145875034.1">
    <property type="nucleotide sequence ID" value="NZ_CP046904.1"/>
</dbReference>
<dbReference type="Pfam" id="PF00239">
    <property type="entry name" value="Resolvase"/>
    <property type="match status" value="1"/>
</dbReference>
<dbReference type="InterPro" id="IPR036162">
    <property type="entry name" value="Resolvase-like_N_sf"/>
</dbReference>
<dbReference type="GO" id="GO:0003677">
    <property type="term" value="F:DNA binding"/>
    <property type="evidence" value="ECO:0007669"/>
    <property type="project" value="UniProtKB-KW"/>
</dbReference>
<keyword evidence="1" id="KW-0238">DNA-binding</keyword>
<sequence>MPRIISYTRYSSSKQAGGASYSRQVEAAKEWCEKNGYTLDERDRYEDLGVSAYSGKNAKKGDLFTLQSKLQSGEIEPGTILIVEALDRITREALPKAVNLLMGLANSGLTVVTLSDGRKWDTETMEDLGAFMTSVLTLYRGHQESEQKSDRVRKAFKKHRDEGLQQGFGSAPGWLTREDKHSPWKVDEPKAEIVRKVFELSAAGYGSKLIAKRAKDEGWPPPTRLREESEGWHAQMAGQILRNRAVLGEHQHRIRTHEAHAQSWAGFTVGEPIKDYYPRIISDELWNRARASIRTRAVAKRRDVHYYNVFSGLMYCGLCGAPIHRKSERTGHSHAQLQCSDKLAGKTECKTMAANRADPDILRAIYEYSIGALGSSSAAAVSADVEALEVAITEKLEECDRIADAVAKTGGRVQSFIKKSISLEDEVEALKMQLAEMREQQALLPANTVFDDAFLTEAMAYLYIPEDEAAKEKRAELHLKIARVVETIWLFSYDLAYIQYKDGAMQPVMLQHKQLPSRVNPNAKYHKPPKPRPVPEKPYWRAAMAGELLLPEARRASSFRKKKLKTLLLEYEEEAEERRYVDA</sequence>
<dbReference type="Gene3D" id="3.40.50.1390">
    <property type="entry name" value="Resolvase, N-terminal catalytic domain"/>
    <property type="match status" value="1"/>
</dbReference>
<dbReference type="Gene3D" id="3.90.1750.20">
    <property type="entry name" value="Putative Large Serine Recombinase, Chain B, Domain 2"/>
    <property type="match status" value="1"/>
</dbReference>
<dbReference type="InterPro" id="IPR011109">
    <property type="entry name" value="DNA_bind_recombinase_dom"/>
</dbReference>
<dbReference type="PANTHER" id="PTHR30461:SF2">
    <property type="entry name" value="SERINE RECOMBINASE PINE-RELATED"/>
    <property type="match status" value="1"/>
</dbReference>
<dbReference type="InterPro" id="IPR025827">
    <property type="entry name" value="Zn_ribbon_recom_dom"/>
</dbReference>
<gene>
    <name evidence="4" type="ORF">GO485_10000</name>
    <name evidence="5" type="ORF">IP92_02403</name>
</gene>
<organism evidence="5 6">
    <name type="scientific">Pseudoduganella flava</name>
    <dbReference type="NCBI Taxonomy" id="871742"/>
    <lineage>
        <taxon>Bacteria</taxon>
        <taxon>Pseudomonadati</taxon>
        <taxon>Pseudomonadota</taxon>
        <taxon>Betaproteobacteria</taxon>
        <taxon>Burkholderiales</taxon>
        <taxon>Oxalobacteraceae</taxon>
        <taxon>Telluria group</taxon>
        <taxon>Pseudoduganella</taxon>
    </lineage>
</organism>
<dbReference type="CDD" id="cd00338">
    <property type="entry name" value="Ser_Recombinase"/>
    <property type="match status" value="1"/>
</dbReference>
<dbReference type="InterPro" id="IPR006119">
    <property type="entry name" value="Resolv_N"/>
</dbReference>
<dbReference type="EMBL" id="CP046904">
    <property type="protein sequence ID" value="QGZ39346.1"/>
    <property type="molecule type" value="Genomic_DNA"/>
</dbReference>
<evidence type="ECO:0000259" key="3">
    <source>
        <dbReference type="PROSITE" id="PS51736"/>
    </source>
</evidence>
<dbReference type="AlphaFoldDB" id="A0A562PSC1"/>
<dbReference type="InterPro" id="IPR050639">
    <property type="entry name" value="SSR_resolvase"/>
</dbReference>
<dbReference type="OrthoDB" id="9791494at2"/>
<protein>
    <submittedName>
        <fullName evidence="5">DNA invertase Pin-like site-specific DNA recombinase</fullName>
    </submittedName>
</protein>
<dbReference type="SMART" id="SM00857">
    <property type="entry name" value="Resolvase"/>
    <property type="match status" value="1"/>
</dbReference>
<evidence type="ECO:0000256" key="1">
    <source>
        <dbReference type="ARBA" id="ARBA00023125"/>
    </source>
</evidence>
<dbReference type="EMBL" id="VLKW01000004">
    <property type="protein sequence ID" value="TWI47344.1"/>
    <property type="molecule type" value="Genomic_DNA"/>
</dbReference>
<evidence type="ECO:0000313" key="5">
    <source>
        <dbReference type="EMBL" id="TWI47344.1"/>
    </source>
</evidence>
<keyword evidence="7" id="KW-1185">Reference proteome</keyword>
<dbReference type="InterPro" id="IPR038109">
    <property type="entry name" value="DNA_bind_recomb_sf"/>
</dbReference>
<reference evidence="5 6" key="1">
    <citation type="journal article" date="2015" name="Stand. Genomic Sci.">
        <title>Genomic Encyclopedia of Bacterial and Archaeal Type Strains, Phase III: the genomes of soil and plant-associated and newly described type strains.</title>
        <authorList>
            <person name="Whitman W.B."/>
            <person name="Woyke T."/>
            <person name="Klenk H.P."/>
            <person name="Zhou Y."/>
            <person name="Lilburn T.G."/>
            <person name="Beck B.J."/>
            <person name="De Vos P."/>
            <person name="Vandamme P."/>
            <person name="Eisen J.A."/>
            <person name="Garrity G."/>
            <person name="Hugenholtz P."/>
            <person name="Kyrpides N.C."/>
        </authorList>
    </citation>
    <scope>NUCLEOTIDE SEQUENCE [LARGE SCALE GENOMIC DNA]</scope>
    <source>
        <strain evidence="5 6">CGMCC 1.10685</strain>
    </source>
</reference>
<dbReference type="GO" id="GO:0000150">
    <property type="term" value="F:DNA strand exchange activity"/>
    <property type="evidence" value="ECO:0007669"/>
    <property type="project" value="InterPro"/>
</dbReference>
<dbReference type="PROSITE" id="PS51736">
    <property type="entry name" value="RECOMBINASES_3"/>
    <property type="match status" value="1"/>
</dbReference>
<dbReference type="Proteomes" id="UP000437862">
    <property type="component" value="Chromosome"/>
</dbReference>
<reference evidence="5" key="2">
    <citation type="submission" date="2019-07" db="EMBL/GenBank/DDBJ databases">
        <authorList>
            <person name="Whitman W."/>
            <person name="Huntemann M."/>
            <person name="Clum A."/>
            <person name="Pillay M."/>
            <person name="Palaniappan K."/>
            <person name="Varghese N."/>
            <person name="Mikhailova N."/>
            <person name="Stamatis D."/>
            <person name="Reddy T."/>
            <person name="Daum C."/>
            <person name="Shapiro N."/>
            <person name="Ivanova N."/>
            <person name="Kyrpides N."/>
            <person name="Woyke T."/>
        </authorList>
    </citation>
    <scope>NUCLEOTIDE SEQUENCE</scope>
    <source>
        <strain evidence="5">CGMCC 1.10685</strain>
    </source>
</reference>
<dbReference type="SUPFAM" id="SSF53041">
    <property type="entry name" value="Resolvase-like"/>
    <property type="match status" value="1"/>
</dbReference>
<evidence type="ECO:0000313" key="7">
    <source>
        <dbReference type="Proteomes" id="UP000437862"/>
    </source>
</evidence>
<name>A0A562PSC1_9BURK</name>
<dbReference type="PANTHER" id="PTHR30461">
    <property type="entry name" value="DNA-INVERTASE FROM LAMBDOID PROPHAGE"/>
    <property type="match status" value="1"/>
</dbReference>
<dbReference type="Proteomes" id="UP000315112">
    <property type="component" value="Unassembled WGS sequence"/>
</dbReference>
<dbReference type="Pfam" id="PF07508">
    <property type="entry name" value="Recombinase"/>
    <property type="match status" value="1"/>
</dbReference>
<dbReference type="Pfam" id="PF13408">
    <property type="entry name" value="Zn_ribbon_recom"/>
    <property type="match status" value="1"/>
</dbReference>
<evidence type="ECO:0000256" key="2">
    <source>
        <dbReference type="ARBA" id="ARBA00023172"/>
    </source>
</evidence>
<evidence type="ECO:0000313" key="6">
    <source>
        <dbReference type="Proteomes" id="UP000315112"/>
    </source>
</evidence>
<feature type="domain" description="Resolvase/invertase-type recombinase catalytic" evidence="3">
    <location>
        <begin position="3"/>
        <end position="163"/>
    </location>
</feature>
<accession>A0A562PSC1</accession>
<reference evidence="4 7" key="3">
    <citation type="submission" date="2019-12" db="EMBL/GenBank/DDBJ databases">
        <title>Draft Genome Sequences of Six Type Strains of the Genus Massilia.</title>
        <authorList>
            <person name="Miess H."/>
            <person name="Frediansyah A."/>
            <person name="Goeker M."/>
            <person name="Gross H."/>
        </authorList>
    </citation>
    <scope>NUCLEOTIDE SEQUENCE [LARGE SCALE GENOMIC DNA]</scope>
    <source>
        <strain evidence="4 7">DSM 26639</strain>
    </source>
</reference>
<keyword evidence="2" id="KW-0233">DNA recombination</keyword>
<evidence type="ECO:0000313" key="4">
    <source>
        <dbReference type="EMBL" id="QGZ39346.1"/>
    </source>
</evidence>